<keyword evidence="14" id="KW-1185">Reference proteome</keyword>
<keyword evidence="9 10" id="KW-0131">Cell cycle</keyword>
<feature type="domain" description="Tyr recombinase" evidence="11">
    <location>
        <begin position="111"/>
        <end position="295"/>
    </location>
</feature>
<organism evidence="13 14">
    <name type="scientific">Myroides profundi</name>
    <dbReference type="NCBI Taxonomy" id="480520"/>
    <lineage>
        <taxon>Bacteria</taxon>
        <taxon>Pseudomonadati</taxon>
        <taxon>Bacteroidota</taxon>
        <taxon>Flavobacteriia</taxon>
        <taxon>Flavobacteriales</taxon>
        <taxon>Flavobacteriaceae</taxon>
        <taxon>Myroides</taxon>
    </lineage>
</organism>
<dbReference type="AlphaFoldDB" id="A0AAJ4W296"/>
<evidence type="ECO:0000256" key="1">
    <source>
        <dbReference type="ARBA" id="ARBA00004496"/>
    </source>
</evidence>
<feature type="active site" description="O-(3'-phospho-DNA)-tyrosine intermediate" evidence="10">
    <location>
        <position position="282"/>
    </location>
</feature>
<dbReference type="NCBIfam" id="NF001399">
    <property type="entry name" value="PRK00283.1"/>
    <property type="match status" value="1"/>
</dbReference>
<evidence type="ECO:0000256" key="9">
    <source>
        <dbReference type="ARBA" id="ARBA00023306"/>
    </source>
</evidence>
<feature type="domain" description="Core-binding (CB)" evidence="12">
    <location>
        <begin position="4"/>
        <end position="90"/>
    </location>
</feature>
<gene>
    <name evidence="10" type="primary">xerC</name>
    <name evidence="13" type="ORF">SAMN04488089_103153</name>
</gene>
<dbReference type="KEGG" id="mpw:MPR_0869"/>
<keyword evidence="3 10" id="KW-0963">Cytoplasm</keyword>
<dbReference type="GO" id="GO:0051301">
    <property type="term" value="P:cell division"/>
    <property type="evidence" value="ECO:0007669"/>
    <property type="project" value="UniProtKB-KW"/>
</dbReference>
<dbReference type="GO" id="GO:0003677">
    <property type="term" value="F:DNA binding"/>
    <property type="evidence" value="ECO:0007669"/>
    <property type="project" value="UniProtKB-UniRule"/>
</dbReference>
<evidence type="ECO:0000256" key="10">
    <source>
        <dbReference type="HAMAP-Rule" id="MF_01808"/>
    </source>
</evidence>
<feature type="active site" evidence="10">
    <location>
        <position position="250"/>
    </location>
</feature>
<dbReference type="PROSITE" id="PS51898">
    <property type="entry name" value="TYR_RECOMBINASE"/>
    <property type="match status" value="1"/>
</dbReference>
<feature type="active site" evidence="10">
    <location>
        <position position="151"/>
    </location>
</feature>
<dbReference type="Pfam" id="PF00589">
    <property type="entry name" value="Phage_integrase"/>
    <property type="match status" value="1"/>
</dbReference>
<evidence type="ECO:0000256" key="7">
    <source>
        <dbReference type="ARBA" id="ARBA00023125"/>
    </source>
</evidence>
<evidence type="ECO:0000256" key="5">
    <source>
        <dbReference type="ARBA" id="ARBA00022829"/>
    </source>
</evidence>
<dbReference type="Proteomes" id="UP000183496">
    <property type="component" value="Unassembled WGS sequence"/>
</dbReference>
<comment type="caution">
    <text evidence="13">The sequence shown here is derived from an EMBL/GenBank/DDBJ whole genome shotgun (WGS) entry which is preliminary data.</text>
</comment>
<evidence type="ECO:0000256" key="2">
    <source>
        <dbReference type="ARBA" id="ARBA00010450"/>
    </source>
</evidence>
<dbReference type="PANTHER" id="PTHR30349">
    <property type="entry name" value="PHAGE INTEGRASE-RELATED"/>
    <property type="match status" value="1"/>
</dbReference>
<dbReference type="EMBL" id="FOFY01000003">
    <property type="protein sequence ID" value="SEQ44329.1"/>
    <property type="molecule type" value="Genomic_DNA"/>
</dbReference>
<dbReference type="InterPro" id="IPR013762">
    <property type="entry name" value="Integrase-like_cat_sf"/>
</dbReference>
<dbReference type="NCBIfam" id="NF040815">
    <property type="entry name" value="recomb_XerA_Arch"/>
    <property type="match status" value="1"/>
</dbReference>
<dbReference type="CDD" id="cd00798">
    <property type="entry name" value="INT_XerDC_C"/>
    <property type="match status" value="1"/>
</dbReference>
<name>A0AAJ4W296_MYRPR</name>
<evidence type="ECO:0000313" key="13">
    <source>
        <dbReference type="EMBL" id="SEQ44329.1"/>
    </source>
</evidence>
<dbReference type="InterPro" id="IPR011932">
    <property type="entry name" value="Recomb_XerD"/>
</dbReference>
<dbReference type="NCBIfam" id="TIGR02225">
    <property type="entry name" value="recomb_XerD"/>
    <property type="match status" value="1"/>
</dbReference>
<evidence type="ECO:0000256" key="8">
    <source>
        <dbReference type="ARBA" id="ARBA00023172"/>
    </source>
</evidence>
<evidence type="ECO:0000313" key="14">
    <source>
        <dbReference type="Proteomes" id="UP000183496"/>
    </source>
</evidence>
<accession>A0AAJ4W296</accession>
<protein>
    <recommendedName>
        <fullName evidence="10">Tyrosine recombinase XerC</fullName>
    </recommendedName>
</protein>
<feature type="active site" evidence="10">
    <location>
        <position position="247"/>
    </location>
</feature>
<sequence length="304" mass="34577">MASGYWEGFIKMFTTYLKLERGLSPNSIESYELDIRKFIGYIEGYDEQVLLEAIDASVVQEFLYSIADIVAPTTQARIISGLKNFFNYFILEGYLKVSPVELIETPKTGRKLPDVLSVEEIDILIGAIDQSTPEGFRNKVMLEVLYSCGLRVSELVGLRLSDLFFEEGFIRVIGKGSKHRFVPIDHNSMELIVLYNDSIRSHQVVKKDSSDILFLNRRGGQLTRAMIFTIIKRLAVEVGLEKNISPHTFRHSFATHLLENGADIRAIQLMLGHESITTTEIYTHISTERLRSVLEEFHPRAGKI</sequence>
<dbReference type="SUPFAM" id="SSF56349">
    <property type="entry name" value="DNA breaking-rejoining enzymes"/>
    <property type="match status" value="1"/>
</dbReference>
<keyword evidence="4 10" id="KW-0132">Cell division</keyword>
<keyword evidence="8 10" id="KW-0233">DNA recombination</keyword>
<dbReference type="GO" id="GO:0006313">
    <property type="term" value="P:DNA transposition"/>
    <property type="evidence" value="ECO:0007669"/>
    <property type="project" value="UniProtKB-UniRule"/>
</dbReference>
<dbReference type="InterPro" id="IPR002104">
    <property type="entry name" value="Integrase_catalytic"/>
</dbReference>
<dbReference type="GO" id="GO:0005737">
    <property type="term" value="C:cytoplasm"/>
    <property type="evidence" value="ECO:0007669"/>
    <property type="project" value="UniProtKB-SubCell"/>
</dbReference>
<keyword evidence="6 10" id="KW-0229">DNA integration</keyword>
<dbReference type="Pfam" id="PF02899">
    <property type="entry name" value="Phage_int_SAM_1"/>
    <property type="match status" value="1"/>
</dbReference>
<dbReference type="InterPro" id="IPR004107">
    <property type="entry name" value="Integrase_SAM-like_N"/>
</dbReference>
<evidence type="ECO:0000259" key="11">
    <source>
        <dbReference type="PROSITE" id="PS51898"/>
    </source>
</evidence>
<dbReference type="InterPro" id="IPR023009">
    <property type="entry name" value="Tyrosine_recombinase_XerC/XerD"/>
</dbReference>
<dbReference type="RefSeq" id="WP_041889522.1">
    <property type="nucleotide sequence ID" value="NZ_CP010817.1"/>
</dbReference>
<comment type="function">
    <text evidence="10">Site-specific tyrosine recombinase, which acts by catalyzing the cutting and rejoining of the recombining DNA molecules. The XerC-XerD complex is essential to convert dimers of the bacterial chromosome into monomers to permit their segregation at cell division. It also contributes to the segregational stability of plasmids.</text>
</comment>
<comment type="similarity">
    <text evidence="2">Belongs to the 'phage' integrase family. XerD subfamily.</text>
</comment>
<reference evidence="13 14" key="1">
    <citation type="submission" date="2016-10" db="EMBL/GenBank/DDBJ databases">
        <authorList>
            <person name="Varghese N."/>
            <person name="Submissions S."/>
        </authorList>
    </citation>
    <scope>NUCLEOTIDE SEQUENCE [LARGE SCALE GENOMIC DNA]</scope>
    <source>
        <strain evidence="14">DSM 19823 / KCTC 23066 / CCTCC M 208030 / D25</strain>
    </source>
</reference>
<comment type="subcellular location">
    <subcellularLocation>
        <location evidence="1 10">Cytoplasm</location>
    </subcellularLocation>
</comment>
<dbReference type="InterPro" id="IPR044068">
    <property type="entry name" value="CB"/>
</dbReference>
<dbReference type="Gene3D" id="1.10.150.130">
    <property type="match status" value="1"/>
</dbReference>
<comment type="subunit">
    <text evidence="10">Forms a cyclic heterotetrameric complex composed of two molecules of XerC and two molecules of XerD.</text>
</comment>
<proteinExistence type="inferred from homology"/>
<dbReference type="PANTHER" id="PTHR30349:SF81">
    <property type="entry name" value="TYROSINE RECOMBINASE XERC"/>
    <property type="match status" value="1"/>
</dbReference>
<keyword evidence="7 10" id="KW-0238">DNA-binding</keyword>
<dbReference type="InterPro" id="IPR011010">
    <property type="entry name" value="DNA_brk_join_enz"/>
</dbReference>
<dbReference type="PROSITE" id="PS51900">
    <property type="entry name" value="CB"/>
    <property type="match status" value="1"/>
</dbReference>
<evidence type="ECO:0000256" key="3">
    <source>
        <dbReference type="ARBA" id="ARBA00022490"/>
    </source>
</evidence>
<dbReference type="GO" id="GO:0007059">
    <property type="term" value="P:chromosome segregation"/>
    <property type="evidence" value="ECO:0007669"/>
    <property type="project" value="UniProtKB-UniRule"/>
</dbReference>
<dbReference type="InterPro" id="IPR010998">
    <property type="entry name" value="Integrase_recombinase_N"/>
</dbReference>
<feature type="active site" evidence="10">
    <location>
        <position position="273"/>
    </location>
</feature>
<comment type="similarity">
    <text evidence="10">Belongs to the 'phage' integrase family. XerC subfamily.</text>
</comment>
<evidence type="ECO:0000259" key="12">
    <source>
        <dbReference type="PROSITE" id="PS51900"/>
    </source>
</evidence>
<dbReference type="InterPro" id="IPR050090">
    <property type="entry name" value="Tyrosine_recombinase_XerCD"/>
</dbReference>
<dbReference type="Gene3D" id="1.10.443.10">
    <property type="entry name" value="Intergrase catalytic core"/>
    <property type="match status" value="1"/>
</dbReference>
<evidence type="ECO:0000256" key="4">
    <source>
        <dbReference type="ARBA" id="ARBA00022618"/>
    </source>
</evidence>
<dbReference type="HAMAP" id="MF_01808">
    <property type="entry name" value="Recomb_XerC_XerD"/>
    <property type="match status" value="1"/>
</dbReference>
<feature type="active site" evidence="10">
    <location>
        <position position="175"/>
    </location>
</feature>
<dbReference type="GO" id="GO:0009037">
    <property type="term" value="F:tyrosine-based site-specific recombinase activity"/>
    <property type="evidence" value="ECO:0007669"/>
    <property type="project" value="UniProtKB-UniRule"/>
</dbReference>
<evidence type="ECO:0000256" key="6">
    <source>
        <dbReference type="ARBA" id="ARBA00022908"/>
    </source>
</evidence>
<keyword evidence="5 10" id="KW-0159">Chromosome partition</keyword>